<dbReference type="AlphaFoldDB" id="A0A2D3WA59"/>
<sequence>MNETSANEWLTKAWHHLSSAQVLYKVEHYTDVIAIDLHYAVEIMLKAFLAYENKQILKTHNLIELHSHIMNTIDFNENEKDMLRLITTYHIKESYPTPHRRLPPREEIKQVLDFTNKLFDTVCALLHISIDKTT</sequence>
<comment type="caution">
    <text evidence="2">The sequence shown here is derived from an EMBL/GenBank/DDBJ whole genome shotgun (WGS) entry which is preliminary data.</text>
</comment>
<evidence type="ECO:0000259" key="1">
    <source>
        <dbReference type="PROSITE" id="PS50910"/>
    </source>
</evidence>
<protein>
    <recommendedName>
        <fullName evidence="1">HEPN domain-containing protein</fullName>
    </recommendedName>
</protein>
<evidence type="ECO:0000313" key="3">
    <source>
        <dbReference type="Proteomes" id="UP000228859"/>
    </source>
</evidence>
<feature type="domain" description="HEPN" evidence="1">
    <location>
        <begin position="10"/>
        <end position="118"/>
    </location>
</feature>
<evidence type="ECO:0000313" key="2">
    <source>
        <dbReference type="EMBL" id="DAB38212.1"/>
    </source>
</evidence>
<dbReference type="Gene3D" id="1.20.120.330">
    <property type="entry name" value="Nucleotidyltransferases domain 2"/>
    <property type="match status" value="1"/>
</dbReference>
<dbReference type="Pfam" id="PF05168">
    <property type="entry name" value="HEPN"/>
    <property type="match status" value="1"/>
</dbReference>
<accession>A0A2D3WA59</accession>
<dbReference type="InterPro" id="IPR007842">
    <property type="entry name" value="HEPN_dom"/>
</dbReference>
<dbReference type="RefSeq" id="WP_294895437.1">
    <property type="nucleotide sequence ID" value="NZ_DLUI01000101.1"/>
</dbReference>
<organism evidence="2 3">
    <name type="scientific">Sulfuricurvum kujiense</name>
    <dbReference type="NCBI Taxonomy" id="148813"/>
    <lineage>
        <taxon>Bacteria</taxon>
        <taxon>Pseudomonadati</taxon>
        <taxon>Campylobacterota</taxon>
        <taxon>Epsilonproteobacteria</taxon>
        <taxon>Campylobacterales</taxon>
        <taxon>Sulfurimonadaceae</taxon>
        <taxon>Sulfuricurvum</taxon>
    </lineage>
</organism>
<gene>
    <name evidence="2" type="ORF">CFH83_07080</name>
</gene>
<reference evidence="2 3" key="1">
    <citation type="journal article" date="2017" name="Front. Microbiol.">
        <title>Comparative Genomic Analysis of the Class Epsilonproteobacteria and Proposed Reclassification to Epsilonbacteraeota (phyl. nov.).</title>
        <authorList>
            <person name="Waite D.W."/>
            <person name="Vanwonterghem I."/>
            <person name="Rinke C."/>
            <person name="Parks D.H."/>
            <person name="Zhang Y."/>
            <person name="Takai K."/>
            <person name="Sievert S.M."/>
            <person name="Simon J."/>
            <person name="Campbell B.J."/>
            <person name="Hanson T.E."/>
            <person name="Woyke T."/>
            <person name="Klotz M.G."/>
            <person name="Hugenholtz P."/>
        </authorList>
    </citation>
    <scope>NUCLEOTIDE SEQUENCE [LARGE SCALE GENOMIC DNA]</scope>
    <source>
        <strain evidence="2">UBA12443</strain>
    </source>
</reference>
<dbReference type="EMBL" id="DLUI01000101">
    <property type="protein sequence ID" value="DAB38212.1"/>
    <property type="molecule type" value="Genomic_DNA"/>
</dbReference>
<dbReference type="Proteomes" id="UP000228859">
    <property type="component" value="Unassembled WGS sequence"/>
</dbReference>
<name>A0A2D3WA59_9BACT</name>
<proteinExistence type="predicted"/>
<dbReference type="PROSITE" id="PS50910">
    <property type="entry name" value="HEPN"/>
    <property type="match status" value="1"/>
</dbReference>
<dbReference type="SUPFAM" id="SSF81593">
    <property type="entry name" value="Nucleotidyltransferase substrate binding subunit/domain"/>
    <property type="match status" value="1"/>
</dbReference>